<protein>
    <submittedName>
        <fullName evidence="1">Uncharacterized protein</fullName>
    </submittedName>
</protein>
<dbReference type="AlphaFoldDB" id="A0A1C3J365"/>
<evidence type="ECO:0000313" key="2">
    <source>
        <dbReference type="Proteomes" id="UP000092876"/>
    </source>
</evidence>
<proteinExistence type="predicted"/>
<reference evidence="2" key="1">
    <citation type="submission" date="2016-06" db="EMBL/GenBank/DDBJ databases">
        <authorList>
            <person name="Rodrigo-Torres Lidia"/>
            <person name="Arahal R.David."/>
        </authorList>
    </citation>
    <scope>NUCLEOTIDE SEQUENCE [LARGE SCALE GENOMIC DNA]</scope>
    <source>
        <strain evidence="2">CECT 7223</strain>
    </source>
</reference>
<gene>
    <name evidence="1" type="ORF">VAT7223_04042</name>
</gene>
<dbReference type="GeneID" id="94231618"/>
<name>A0A1C3J365_9VIBR</name>
<sequence>MSNKTSIEGLSALLHTLMLIPQHRWITVRELQQQLALIDIHRTTRSIKRYLDDIIVEVFNVECNSMSMPHIYRKTSEQLLKLNKQEMLYWQLTNKYLQPLIPDALNYGQGRPSERDKPLRDKASAISKERLWLSKVHLNLPNTRGWSNKQQQVLGSVHEALLNNRMLKVSSQALQQEQTLIEPLGLSVQCDALLLLFRLSNQHPIHTVALPLINEASVSTFSFTYPSDFNVEQFMLAHEGTGYPEFHSPMRRVNP</sequence>
<organism evidence="1 2">
    <name type="scientific">Vibrio atlanticus</name>
    <dbReference type="NCBI Taxonomy" id="693153"/>
    <lineage>
        <taxon>Bacteria</taxon>
        <taxon>Pseudomonadati</taxon>
        <taxon>Pseudomonadota</taxon>
        <taxon>Gammaproteobacteria</taxon>
        <taxon>Vibrionales</taxon>
        <taxon>Vibrionaceae</taxon>
        <taxon>Vibrio</taxon>
    </lineage>
</organism>
<evidence type="ECO:0000313" key="1">
    <source>
        <dbReference type="EMBL" id="SBS68103.1"/>
    </source>
</evidence>
<accession>A0A1C3J365</accession>
<dbReference type="RefSeq" id="WP_065680248.1">
    <property type="nucleotide sequence ID" value="NZ_AP025460.1"/>
</dbReference>
<dbReference type="EMBL" id="FLQP01000086">
    <property type="protein sequence ID" value="SBS68103.1"/>
    <property type="molecule type" value="Genomic_DNA"/>
</dbReference>
<dbReference type="Proteomes" id="UP000092876">
    <property type="component" value="Unassembled WGS sequence"/>
</dbReference>